<keyword evidence="10" id="KW-0121">Carboxypeptidase</keyword>
<dbReference type="PANTHER" id="PTHR11705:SF143">
    <property type="entry name" value="SLL0236 PROTEIN"/>
    <property type="match status" value="1"/>
</dbReference>
<dbReference type="AlphaFoldDB" id="A0A6G7IYU0"/>
<dbReference type="Proteomes" id="UP000502928">
    <property type="component" value="Chromosome"/>
</dbReference>
<reference evidence="10 11" key="1">
    <citation type="submission" date="2020-02" db="EMBL/GenBank/DDBJ databases">
        <title>Complete genome of Muricauda sp. 501str8.</title>
        <authorList>
            <person name="Dong B."/>
            <person name="Zhu S."/>
            <person name="Yang J."/>
            <person name="Chen J."/>
        </authorList>
    </citation>
    <scope>NUCLEOTIDE SEQUENCE [LARGE SCALE GENOMIC DNA]</scope>
    <source>
        <strain evidence="10 11">501str8</strain>
    </source>
</reference>
<feature type="chain" id="PRO_5026113029" evidence="8">
    <location>
        <begin position="19"/>
        <end position="816"/>
    </location>
</feature>
<evidence type="ECO:0000313" key="10">
    <source>
        <dbReference type="EMBL" id="QII43716.1"/>
    </source>
</evidence>
<evidence type="ECO:0000256" key="8">
    <source>
        <dbReference type="SAM" id="SignalP"/>
    </source>
</evidence>
<evidence type="ECO:0000313" key="11">
    <source>
        <dbReference type="Proteomes" id="UP000502928"/>
    </source>
</evidence>
<dbReference type="SMART" id="SM00631">
    <property type="entry name" value="Zn_pept"/>
    <property type="match status" value="1"/>
</dbReference>
<keyword evidence="6" id="KW-0482">Metalloprotease</keyword>
<organism evidence="10 11">
    <name type="scientific">Flagellimonas oceani</name>
    <dbReference type="NCBI Taxonomy" id="2698672"/>
    <lineage>
        <taxon>Bacteria</taxon>
        <taxon>Pseudomonadati</taxon>
        <taxon>Bacteroidota</taxon>
        <taxon>Flavobacteriia</taxon>
        <taxon>Flavobacteriales</taxon>
        <taxon>Flavobacteriaceae</taxon>
        <taxon>Flagellimonas</taxon>
    </lineage>
</organism>
<name>A0A6G7IYU0_9FLAO</name>
<dbReference type="Gene3D" id="3.40.630.10">
    <property type="entry name" value="Zn peptidases"/>
    <property type="match status" value="1"/>
</dbReference>
<keyword evidence="4" id="KW-0378">Hydrolase</keyword>
<evidence type="ECO:0000259" key="9">
    <source>
        <dbReference type="PROSITE" id="PS52035"/>
    </source>
</evidence>
<dbReference type="SUPFAM" id="SSF52317">
    <property type="entry name" value="Class I glutamine amidotransferase-like"/>
    <property type="match status" value="1"/>
</dbReference>
<dbReference type="RefSeq" id="WP_166247383.1">
    <property type="nucleotide sequence ID" value="NZ_CP049616.1"/>
</dbReference>
<evidence type="ECO:0000256" key="6">
    <source>
        <dbReference type="ARBA" id="ARBA00023049"/>
    </source>
</evidence>
<keyword evidence="11" id="KW-1185">Reference proteome</keyword>
<dbReference type="EMBL" id="CP049616">
    <property type="protein sequence ID" value="QII43716.1"/>
    <property type="molecule type" value="Genomic_DNA"/>
</dbReference>
<sequence length="816" mass="92191">MTRFLFSLILLVSISLSAQQLKSPSEFLGYELGTQFTRHHEVVDYYEYLAETAADKVKLTVYGETNERRPLILAYVSSAENLANLETIRQNHLKDIEGTGDASKAIVWLSYNVHGNESVSTEASMKTIYELLTQKSNYLENTVVIMDPCVNPDGRDRYVNWYNQFKNTPNQVDPNSKEHHEGWLSGRSNHYMFDLNRDWAWLTQIESQQRLKVFNQWLPHVHVDFHEQGVNSPYYFAPAAEPYHEVITDFQRDFQVTLGRNHAKYFDANGWFYFTKEVFDLLYPSYGDTYPIYNGAIGMTYEQGGSGQAGLGIKTAIGDTLTLTDRIDHHFTTGLSTVEVSSQNAGKLNEEFRKFHQNKDFKYKSYVLKGDKDKLDALKSLLEKHDIAYGDLSSGSYKGHSYGSGSNGNLSINKDGMVVSTDQPKGTLVKVLFEPNAKLSDSLTYDITAWSLPYAYGLDAVATSSSVASENERENISSSNIESGSYAYLTDWNSMEDARFLAALLNEGVRVRKADHPFTIEGKSFERGTLIITKGDNENKEDFIRTLQNIATKFNKNITSTTTGFVDSGKDFGSSSIQMITKPKVAVLSGGPTSTLRFGEIWHFFEQQLHYPLTVIDEEYADRVDLNEYDVLVLPDGRYGNYFNEDELTELKNWVRRGGKIIAMGGSIDALDGEKGFGIQKKKLEEEEGEENSPQPYKDWERERIKGAITGAIFKTKVDNTNPLAYGYGSDYFSLKLGSSAYEYLNNGNAVYLEQNTKPFSGFAGVDAQERISESLVYGVENHGRGQIIYMVDNPLFRGFWENGKLFFANALFMVD</sequence>
<dbReference type="GO" id="GO:0004181">
    <property type="term" value="F:metallocarboxypeptidase activity"/>
    <property type="evidence" value="ECO:0007669"/>
    <property type="project" value="InterPro"/>
</dbReference>
<evidence type="ECO:0000256" key="4">
    <source>
        <dbReference type="ARBA" id="ARBA00022801"/>
    </source>
</evidence>
<dbReference type="InterPro" id="IPR029062">
    <property type="entry name" value="Class_I_gatase-like"/>
</dbReference>
<dbReference type="GO" id="GO:0008270">
    <property type="term" value="F:zinc ion binding"/>
    <property type="evidence" value="ECO:0007669"/>
    <property type="project" value="InterPro"/>
</dbReference>
<dbReference type="CDD" id="cd01653">
    <property type="entry name" value="GATase1"/>
    <property type="match status" value="1"/>
</dbReference>
<dbReference type="Gene3D" id="3.40.50.880">
    <property type="match status" value="1"/>
</dbReference>
<gene>
    <name evidence="10" type="ORF">GVT53_03175</name>
</gene>
<comment type="cofactor">
    <cofactor evidence="1">
        <name>Zn(2+)</name>
        <dbReference type="ChEBI" id="CHEBI:29105"/>
    </cofactor>
</comment>
<dbReference type="PANTHER" id="PTHR11705">
    <property type="entry name" value="PROTEASE FAMILY M14 CARBOXYPEPTIDASE A,B"/>
    <property type="match status" value="1"/>
</dbReference>
<proteinExistence type="inferred from homology"/>
<comment type="similarity">
    <text evidence="2 7">Belongs to the peptidase M14 family.</text>
</comment>
<feature type="domain" description="Peptidase M14" evidence="9">
    <location>
        <begin position="35"/>
        <end position="355"/>
    </location>
</feature>
<dbReference type="PROSITE" id="PS52035">
    <property type="entry name" value="PEPTIDASE_M14"/>
    <property type="match status" value="1"/>
</dbReference>
<evidence type="ECO:0000256" key="2">
    <source>
        <dbReference type="ARBA" id="ARBA00005988"/>
    </source>
</evidence>
<keyword evidence="3" id="KW-0645">Protease</keyword>
<dbReference type="GO" id="GO:0005615">
    <property type="term" value="C:extracellular space"/>
    <property type="evidence" value="ECO:0007669"/>
    <property type="project" value="TreeGrafter"/>
</dbReference>
<dbReference type="CDD" id="cd06238">
    <property type="entry name" value="M14-like"/>
    <property type="match status" value="1"/>
</dbReference>
<feature type="signal peptide" evidence="8">
    <location>
        <begin position="1"/>
        <end position="18"/>
    </location>
</feature>
<evidence type="ECO:0000256" key="7">
    <source>
        <dbReference type="PROSITE-ProRule" id="PRU01379"/>
    </source>
</evidence>
<keyword evidence="5" id="KW-0862">Zinc</keyword>
<evidence type="ECO:0000256" key="5">
    <source>
        <dbReference type="ARBA" id="ARBA00022833"/>
    </source>
</evidence>
<dbReference type="Pfam" id="PF00246">
    <property type="entry name" value="Peptidase_M14"/>
    <property type="match status" value="1"/>
</dbReference>
<dbReference type="GO" id="GO:0006508">
    <property type="term" value="P:proteolysis"/>
    <property type="evidence" value="ECO:0007669"/>
    <property type="project" value="UniProtKB-KW"/>
</dbReference>
<dbReference type="InterPro" id="IPR000834">
    <property type="entry name" value="Peptidase_M14"/>
</dbReference>
<dbReference type="KEGG" id="mut:GVT53_03175"/>
<evidence type="ECO:0000256" key="3">
    <source>
        <dbReference type="ARBA" id="ARBA00022670"/>
    </source>
</evidence>
<dbReference type="SUPFAM" id="SSF53187">
    <property type="entry name" value="Zn-dependent exopeptidases"/>
    <property type="match status" value="1"/>
</dbReference>
<comment type="caution">
    <text evidence="7">Lacks conserved residue(s) required for the propagation of feature annotation.</text>
</comment>
<accession>A0A6G7IYU0</accession>
<keyword evidence="8" id="KW-0732">Signal</keyword>
<protein>
    <submittedName>
        <fullName evidence="10">Zinc carboxypeptidase</fullName>
    </submittedName>
</protein>
<evidence type="ECO:0000256" key="1">
    <source>
        <dbReference type="ARBA" id="ARBA00001947"/>
    </source>
</evidence>